<feature type="chain" id="PRO_5015703573" evidence="1">
    <location>
        <begin position="20"/>
        <end position="608"/>
    </location>
</feature>
<evidence type="ECO:0000313" key="2">
    <source>
        <dbReference type="EMBL" id="PPU67544.1"/>
    </source>
</evidence>
<sequence>MTSSFATALALALLGTSFAATTQAATPPAPATLTAEAPADARFRAIYEKEWAWRQAETGQADEDTDTTGDNTKLPDVGAAAQQARLAVWEGVLKQLDGIDPKQLSPANQINFAIYRPQVENLAAEVRLRAYEMPFNSDSSFWSNLGFMAQRPMKTAAEYRAYIARLNDVPRYFEQQTANMRAGLARGFSVPRAVLDGRDVSIATVADVKDPTDSAFYAPFKQLPAQIPAAEQAQLRAQAKAALSGAVLPAYAKLLAFFRTDYMPKARTTLAAEALPDGKAFYRQQIREYTTLELTPEQIHQIGLDEVARIQTQMNAIIQQVGFKGSFAQFLAFLRTDPQFYAKTPQELLDRAAWISKRVDGQVGRFIGTLPRGRFTIKPVPDDIAPFWTAGRGGATTYWVNTYNLPSRPLYNLPALTLHESSPGHSLQGSLALEQGEQPAFRRQNYISAYGEGWALYTEKLGQEMGIYETPYEEFGRLTYEMWRACRLVIDTGVHHDGWTREQALAYLRDRTALSEHEVTTEVDRYISWPGQALSYKLGEITIVKLRAEAERELGDRFDIKAFHDVVLKQGSVTLPVLEQQVRAFIAESKARPVKAKSTATATATAAP</sequence>
<dbReference type="EMBL" id="MDEI01000012">
    <property type="protein sequence ID" value="PPU67544.1"/>
    <property type="molecule type" value="Genomic_DNA"/>
</dbReference>
<keyword evidence="1" id="KW-0732">Signal</keyword>
<evidence type="ECO:0000256" key="1">
    <source>
        <dbReference type="SAM" id="SignalP"/>
    </source>
</evidence>
<proteinExistence type="predicted"/>
<dbReference type="InterPro" id="IPR010281">
    <property type="entry name" value="DUF885"/>
</dbReference>
<dbReference type="Pfam" id="PF05960">
    <property type="entry name" value="DUF885"/>
    <property type="match status" value="1"/>
</dbReference>
<dbReference type="OrthoDB" id="9769898at2"/>
<comment type="caution">
    <text evidence="2">The sequence shown here is derived from an EMBL/GenBank/DDBJ whole genome shotgun (WGS) entry which is preliminary data.</text>
</comment>
<organism evidence="2 3">
    <name type="scientific">Xanthomonas pisi</name>
    <dbReference type="NCBI Taxonomy" id="56457"/>
    <lineage>
        <taxon>Bacteria</taxon>
        <taxon>Pseudomonadati</taxon>
        <taxon>Pseudomonadota</taxon>
        <taxon>Gammaproteobacteria</taxon>
        <taxon>Lysobacterales</taxon>
        <taxon>Lysobacteraceae</taxon>
        <taxon>Xanthomonas</taxon>
    </lineage>
</organism>
<evidence type="ECO:0000313" key="3">
    <source>
        <dbReference type="Proteomes" id="UP000238191"/>
    </source>
</evidence>
<dbReference type="Proteomes" id="UP000238191">
    <property type="component" value="Unassembled WGS sequence"/>
</dbReference>
<name>A0A2S7D1E8_9XANT</name>
<accession>A0A2S7D1E8</accession>
<dbReference type="PANTHER" id="PTHR33361:SF2">
    <property type="entry name" value="DUF885 DOMAIN-CONTAINING PROTEIN"/>
    <property type="match status" value="1"/>
</dbReference>
<keyword evidence="3" id="KW-1185">Reference proteome</keyword>
<dbReference type="PANTHER" id="PTHR33361">
    <property type="entry name" value="GLR0591 PROTEIN"/>
    <property type="match status" value="1"/>
</dbReference>
<dbReference type="RefSeq" id="WP_046964711.1">
    <property type="nucleotide sequence ID" value="NZ_MDEI01000012.1"/>
</dbReference>
<protein>
    <submittedName>
        <fullName evidence="2">DUF885 domain-containing protein</fullName>
    </submittedName>
</protein>
<dbReference type="AlphaFoldDB" id="A0A2S7D1E8"/>
<gene>
    <name evidence="2" type="ORF">XpiCFBP4643_15020</name>
</gene>
<feature type="signal peptide" evidence="1">
    <location>
        <begin position="1"/>
        <end position="19"/>
    </location>
</feature>
<reference evidence="3" key="1">
    <citation type="submission" date="2016-08" db="EMBL/GenBank/DDBJ databases">
        <authorList>
            <person name="Merda D."/>
            <person name="Briand M."/>
            <person name="Taghouti G."/>
            <person name="Carrere S."/>
            <person name="Gouzy J."/>
            <person name="Portier P."/>
            <person name="Jacques M.-A."/>
            <person name="Fischer-Le Saux M."/>
        </authorList>
    </citation>
    <scope>NUCLEOTIDE SEQUENCE [LARGE SCALE GENOMIC DNA]</scope>
    <source>
        <strain evidence="3">CFBP4643</strain>
    </source>
</reference>